<evidence type="ECO:0000256" key="2">
    <source>
        <dbReference type="SAM" id="Phobius"/>
    </source>
</evidence>
<keyword evidence="2" id="KW-0812">Transmembrane</keyword>
<evidence type="ECO:0000313" key="3">
    <source>
        <dbReference type="EMBL" id="KAA8893705.1"/>
    </source>
</evidence>
<proteinExistence type="predicted"/>
<protein>
    <submittedName>
        <fullName evidence="3">Uncharacterized protein</fullName>
    </submittedName>
</protein>
<dbReference type="InParanoid" id="A0A5J5EDP1"/>
<sequence length="154" mass="16792">MSAHANRDQIKRTNSRSRPPRTANTMSSVQTQFVSSCLLICISASALQSDTPKTIRQVFFWGVGDGGSGGIGGRYSLNQIPGIFVFADLSFLLIALSGLPIFFSCDLANFSFALRWWSVCTIVDGTRYAGAGRNGVCFWENIGVERGERLASNR</sequence>
<feature type="transmembrane region" description="Helical" evidence="2">
    <location>
        <begin position="83"/>
        <end position="105"/>
    </location>
</feature>
<dbReference type="EMBL" id="VXIS01000411">
    <property type="protein sequence ID" value="KAA8893705.1"/>
    <property type="molecule type" value="Genomic_DNA"/>
</dbReference>
<feature type="region of interest" description="Disordered" evidence="1">
    <location>
        <begin position="1"/>
        <end position="24"/>
    </location>
</feature>
<evidence type="ECO:0000256" key="1">
    <source>
        <dbReference type="SAM" id="MobiDB-lite"/>
    </source>
</evidence>
<dbReference type="Proteomes" id="UP000326924">
    <property type="component" value="Unassembled WGS sequence"/>
</dbReference>
<feature type="compositionally biased region" description="Basic and acidic residues" evidence="1">
    <location>
        <begin position="1"/>
        <end position="11"/>
    </location>
</feature>
<evidence type="ECO:0000313" key="4">
    <source>
        <dbReference type="Proteomes" id="UP000326924"/>
    </source>
</evidence>
<accession>A0A5J5EDP1</accession>
<gene>
    <name evidence="3" type="ORF">FN846DRAFT_977706</name>
</gene>
<reference evidence="3 4" key="1">
    <citation type="submission" date="2019-09" db="EMBL/GenBank/DDBJ databases">
        <title>Draft genome of the ectomycorrhizal ascomycete Sphaerosporella brunnea.</title>
        <authorList>
            <consortium name="DOE Joint Genome Institute"/>
            <person name="Benucci G.M."/>
            <person name="Marozzi G."/>
            <person name="Antonielli L."/>
            <person name="Sanchez S."/>
            <person name="Marco P."/>
            <person name="Wang X."/>
            <person name="Falini L.B."/>
            <person name="Barry K."/>
            <person name="Haridas S."/>
            <person name="Lipzen A."/>
            <person name="Labutti K."/>
            <person name="Grigoriev I.V."/>
            <person name="Murat C."/>
            <person name="Martin F."/>
            <person name="Albertini E."/>
            <person name="Donnini D."/>
            <person name="Bonito G."/>
        </authorList>
    </citation>
    <scope>NUCLEOTIDE SEQUENCE [LARGE SCALE GENOMIC DNA]</scope>
    <source>
        <strain evidence="3 4">Sb_GMNB300</strain>
    </source>
</reference>
<organism evidence="3 4">
    <name type="scientific">Sphaerosporella brunnea</name>
    <dbReference type="NCBI Taxonomy" id="1250544"/>
    <lineage>
        <taxon>Eukaryota</taxon>
        <taxon>Fungi</taxon>
        <taxon>Dikarya</taxon>
        <taxon>Ascomycota</taxon>
        <taxon>Pezizomycotina</taxon>
        <taxon>Pezizomycetes</taxon>
        <taxon>Pezizales</taxon>
        <taxon>Pyronemataceae</taxon>
        <taxon>Sphaerosporella</taxon>
    </lineage>
</organism>
<name>A0A5J5EDP1_9PEZI</name>
<keyword evidence="2" id="KW-0472">Membrane</keyword>
<comment type="caution">
    <text evidence="3">The sequence shown here is derived from an EMBL/GenBank/DDBJ whole genome shotgun (WGS) entry which is preliminary data.</text>
</comment>
<keyword evidence="2" id="KW-1133">Transmembrane helix</keyword>
<keyword evidence="4" id="KW-1185">Reference proteome</keyword>
<dbReference type="AlphaFoldDB" id="A0A5J5EDP1"/>